<dbReference type="PANTHER" id="PTHR11707:SF28">
    <property type="entry name" value="60 KDA LYSOPHOSPHOLIPASE"/>
    <property type="match status" value="1"/>
</dbReference>
<dbReference type="Proteomes" id="UP000054886">
    <property type="component" value="Unassembled WGS sequence"/>
</dbReference>
<dbReference type="PANTHER" id="PTHR11707">
    <property type="entry name" value="L-ASPARAGINASE"/>
    <property type="match status" value="1"/>
</dbReference>
<dbReference type="Pfam" id="PF00710">
    <property type="entry name" value="Asparaginase"/>
    <property type="match status" value="1"/>
</dbReference>
<evidence type="ECO:0000256" key="6">
    <source>
        <dbReference type="PIRSR" id="PIRSR001220-2"/>
    </source>
</evidence>
<dbReference type="EC" id="3.5.1.1" evidence="2"/>
<dbReference type="GO" id="GO:0004067">
    <property type="term" value="F:asparaginase activity"/>
    <property type="evidence" value="ECO:0007669"/>
    <property type="project" value="UniProtKB-UniRule"/>
</dbReference>
<accession>A0A0W0CYN4</accession>
<dbReference type="VEuPathDB" id="FungiDB:CAGL0H07051g"/>
<dbReference type="FunFam" id="3.40.50.1170:FF:000001">
    <property type="entry name" value="L-asparaginase 2"/>
    <property type="match status" value="1"/>
</dbReference>
<dbReference type="Gene3D" id="3.40.50.40">
    <property type="match status" value="1"/>
</dbReference>
<dbReference type="InterPro" id="IPR040919">
    <property type="entry name" value="Asparaginase_C"/>
</dbReference>
<dbReference type="AlphaFoldDB" id="A0A0W0CYN4"/>
<dbReference type="VEuPathDB" id="FungiDB:GVI51_H06963"/>
<dbReference type="InterPro" id="IPR027474">
    <property type="entry name" value="L-asparaginase_N"/>
</dbReference>
<organism evidence="10 11">
    <name type="scientific">Candida glabrata</name>
    <name type="common">Yeast</name>
    <name type="synonym">Torulopsis glabrata</name>
    <dbReference type="NCBI Taxonomy" id="5478"/>
    <lineage>
        <taxon>Eukaryota</taxon>
        <taxon>Fungi</taxon>
        <taxon>Dikarya</taxon>
        <taxon>Ascomycota</taxon>
        <taxon>Saccharomycotina</taxon>
        <taxon>Saccharomycetes</taxon>
        <taxon>Saccharomycetales</taxon>
        <taxon>Saccharomycetaceae</taxon>
        <taxon>Nakaseomyces</taxon>
    </lineage>
</organism>
<dbReference type="CDD" id="cd08964">
    <property type="entry name" value="L-asparaginase_II"/>
    <property type="match status" value="1"/>
</dbReference>
<protein>
    <recommendedName>
        <fullName evidence="2">asparaginase</fullName>
        <ecNumber evidence="2">3.5.1.1</ecNumber>
    </recommendedName>
</protein>
<evidence type="ECO:0000256" key="1">
    <source>
        <dbReference type="ARBA" id="ARBA00010518"/>
    </source>
</evidence>
<evidence type="ECO:0000259" key="8">
    <source>
        <dbReference type="Pfam" id="PF00710"/>
    </source>
</evidence>
<evidence type="ECO:0000256" key="2">
    <source>
        <dbReference type="ARBA" id="ARBA00012920"/>
    </source>
</evidence>
<dbReference type="PRINTS" id="PR00139">
    <property type="entry name" value="ASNGLNASE"/>
</dbReference>
<dbReference type="InterPro" id="IPR006034">
    <property type="entry name" value="Asparaginase/glutaminase-like"/>
</dbReference>
<feature type="domain" description="Asparaginase/glutaminase C-terminal" evidence="9">
    <location>
        <begin position="263"/>
        <end position="372"/>
    </location>
</feature>
<dbReference type="Gene3D" id="3.40.50.1170">
    <property type="entry name" value="L-asparaginase, N-terminal domain"/>
    <property type="match status" value="1"/>
</dbReference>
<dbReference type="EMBL" id="LLZZ01000116">
    <property type="protein sequence ID" value="KTB04689.1"/>
    <property type="molecule type" value="Genomic_DNA"/>
</dbReference>
<gene>
    <name evidence="10" type="ORF">AO440_002196</name>
</gene>
<evidence type="ECO:0000256" key="3">
    <source>
        <dbReference type="ARBA" id="ARBA00022801"/>
    </source>
</evidence>
<sequence>MVNDSVEITTICPDVENSQFLLSSSVQDLRKVSQTPLGTVHRSLPRIKILGTGGTIASKGSDSSQTAGYHVDLTIQDMLSAIPDISGICELEYEQLCNVDSKDIDEALLFKIYKGISDSLQSFDGIVITHGTDTLAETAFFIESTIDAGDVPIVLVGSMRPSTSVSADGPMNLYQAICIASDKKSRGRSVLVSLNDQISAGYYITKTNANSLDTFNVRQGYLGNFFNNEIHYYYPPVKPMGCHKFKLKFDDVEEKYTGFNFPKVAILYAHQAFEPELFDLVSDKYDGIVIATMGAGSLPDNVNQKALTLKVPIVYSKRSMDGMIPVANLPKAADGTHNYVIASGYLNPEKSRILLQLCLAGKYSLHEIRHVFAGVYGG</sequence>
<comment type="catalytic activity">
    <reaction evidence="4">
        <text>L-asparagine + H2O = L-aspartate + NH4(+)</text>
        <dbReference type="Rhea" id="RHEA:21016"/>
        <dbReference type="ChEBI" id="CHEBI:15377"/>
        <dbReference type="ChEBI" id="CHEBI:28938"/>
        <dbReference type="ChEBI" id="CHEBI:29991"/>
        <dbReference type="ChEBI" id="CHEBI:58048"/>
        <dbReference type="EC" id="3.5.1.1"/>
    </reaction>
</comment>
<dbReference type="OMA" id="RYYMQPL"/>
<feature type="active site" description="O-isoaspartyl threonine intermediate" evidence="5">
    <location>
        <position position="55"/>
    </location>
</feature>
<dbReference type="InterPro" id="IPR036152">
    <property type="entry name" value="Asp/glu_Ase-like_sf"/>
</dbReference>
<evidence type="ECO:0000259" key="9">
    <source>
        <dbReference type="Pfam" id="PF17763"/>
    </source>
</evidence>
<dbReference type="InterPro" id="IPR004550">
    <property type="entry name" value="AsnASE_II"/>
</dbReference>
<dbReference type="OrthoDB" id="542841at2759"/>
<dbReference type="PIRSF" id="PIRSF500176">
    <property type="entry name" value="L_ASNase"/>
    <property type="match status" value="1"/>
</dbReference>
<evidence type="ECO:0000256" key="4">
    <source>
        <dbReference type="ARBA" id="ARBA00049366"/>
    </source>
</evidence>
<evidence type="ECO:0000313" key="10">
    <source>
        <dbReference type="EMBL" id="KTB04689.1"/>
    </source>
</evidence>
<dbReference type="VEuPathDB" id="FungiDB:GWK60_H07029"/>
<keyword evidence="3" id="KW-0378">Hydrolase</keyword>
<feature type="binding site" evidence="6">
    <location>
        <begin position="132"/>
        <end position="133"/>
    </location>
    <ligand>
        <name>substrate</name>
    </ligand>
</feature>
<reference evidence="10 11" key="1">
    <citation type="submission" date="2015-10" db="EMBL/GenBank/DDBJ databases">
        <title>Draft genomes sequences of Candida glabrata isolates 1A, 1B, 2A, 2B, 3A and 3B.</title>
        <authorList>
            <person name="Haavelsrud O.E."/>
            <person name="Gaustad P."/>
        </authorList>
    </citation>
    <scope>NUCLEOTIDE SEQUENCE [LARGE SCALE GENOMIC DNA]</scope>
    <source>
        <strain evidence="10">910700640</strain>
    </source>
</reference>
<dbReference type="InterPro" id="IPR027473">
    <property type="entry name" value="L-asparaginase_C"/>
</dbReference>
<dbReference type="InterPro" id="IPR027475">
    <property type="entry name" value="Asparaginase/glutaminase_AS2"/>
</dbReference>
<evidence type="ECO:0000256" key="7">
    <source>
        <dbReference type="RuleBase" id="RU004456"/>
    </source>
</evidence>
<dbReference type="NCBIfam" id="TIGR00520">
    <property type="entry name" value="asnASE_II"/>
    <property type="match status" value="1"/>
</dbReference>
<dbReference type="PROSITE" id="PS00144">
    <property type="entry name" value="ASN_GLN_ASE_1"/>
    <property type="match status" value="1"/>
</dbReference>
<dbReference type="GO" id="GO:0006530">
    <property type="term" value="P:L-asparagine catabolic process"/>
    <property type="evidence" value="ECO:0007669"/>
    <property type="project" value="EnsemblFungi"/>
</dbReference>
<name>A0A0W0CYN4_CANGB</name>
<proteinExistence type="inferred from homology"/>
<evidence type="ECO:0000256" key="5">
    <source>
        <dbReference type="PIRSR" id="PIRSR001220-1"/>
    </source>
</evidence>
<dbReference type="SUPFAM" id="SSF53774">
    <property type="entry name" value="Glutaminase/Asparaginase"/>
    <property type="match status" value="1"/>
</dbReference>
<dbReference type="InterPro" id="IPR020827">
    <property type="entry name" value="Asparaginase/glutaminase_AS1"/>
</dbReference>
<dbReference type="Pfam" id="PF17763">
    <property type="entry name" value="Asparaginase_C"/>
    <property type="match status" value="1"/>
</dbReference>
<dbReference type="VEuPathDB" id="FungiDB:B1J91_H07051g"/>
<feature type="binding site" evidence="6">
    <location>
        <position position="101"/>
    </location>
    <ligand>
        <name>substrate</name>
    </ligand>
</feature>
<dbReference type="VEuPathDB" id="FungiDB:GW608_H07117"/>
<feature type="domain" description="L-asparaginase N-terminal" evidence="8">
    <location>
        <begin position="46"/>
        <end position="237"/>
    </location>
</feature>
<evidence type="ECO:0000313" key="11">
    <source>
        <dbReference type="Proteomes" id="UP000054886"/>
    </source>
</evidence>
<dbReference type="FunFam" id="3.40.50.40:FF:000006">
    <property type="entry name" value="L-asparaginase I"/>
    <property type="match status" value="1"/>
</dbReference>
<comment type="similarity">
    <text evidence="1 7">Belongs to the asparaginase 1 family.</text>
</comment>
<dbReference type="InterPro" id="IPR037152">
    <property type="entry name" value="L-asparaginase_N_sf"/>
</dbReference>
<dbReference type="PhylomeDB" id="A0A0W0CYN4"/>
<dbReference type="PROSITE" id="PS51732">
    <property type="entry name" value="ASN_GLN_ASE_3"/>
    <property type="match status" value="1"/>
</dbReference>
<dbReference type="SMART" id="SM00870">
    <property type="entry name" value="Asparaginase"/>
    <property type="match status" value="1"/>
</dbReference>
<comment type="caution">
    <text evidence="10">The sequence shown here is derived from an EMBL/GenBank/DDBJ whole genome shotgun (WGS) entry which is preliminary data.</text>
</comment>
<dbReference type="PROSITE" id="PS00917">
    <property type="entry name" value="ASN_GLN_ASE_2"/>
    <property type="match status" value="1"/>
</dbReference>
<dbReference type="PIRSF" id="PIRSF001220">
    <property type="entry name" value="L-ASNase_gatD"/>
    <property type="match status" value="1"/>
</dbReference>